<protein>
    <submittedName>
        <fullName evidence="3">Uncharacterized protein</fullName>
    </submittedName>
</protein>
<evidence type="ECO:0000313" key="3">
    <source>
        <dbReference type="EMBL" id="RKF07255.1"/>
    </source>
</evidence>
<keyword evidence="1" id="KW-0812">Transmembrane</keyword>
<evidence type="ECO:0000313" key="4">
    <source>
        <dbReference type="Proteomes" id="UP000246132"/>
    </source>
</evidence>
<proteinExistence type="predicted"/>
<dbReference type="EMBL" id="QFWV02000004">
    <property type="protein sequence ID" value="RKF07255.1"/>
    <property type="molecule type" value="Genomic_DNA"/>
</dbReference>
<evidence type="ECO:0000256" key="1">
    <source>
        <dbReference type="SAM" id="Phobius"/>
    </source>
</evidence>
<evidence type="ECO:0000256" key="2">
    <source>
        <dbReference type="SAM" id="SignalP"/>
    </source>
</evidence>
<reference evidence="3 4" key="1">
    <citation type="journal article" date="2018" name="Int. J. Syst. Bacteriol.">
        <title>Oceaniradius stylonemae gen. nov., sp. nov., isolated from a red alga, Stylonema cornu-cervi.</title>
        <authorList>
            <person name="Jeong S."/>
        </authorList>
    </citation>
    <scope>NUCLEOTIDE SEQUENCE [LARGE SCALE GENOMIC DNA]</scope>
    <source>
        <strain evidence="3 4">StC1</strain>
    </source>
</reference>
<sequence>MAVFCLAMMVIVGVVDATRSIGTSAMTLTPLADSWDAIAPGSRTALGEWLDEAAHPVLADPILATVTGWPTVAVFGGLALVLALLGRRRRKRTAGSLGG</sequence>
<gene>
    <name evidence="3" type="ORF">DEM25_005315</name>
</gene>
<dbReference type="AlphaFoldDB" id="A0A3A8ABL1"/>
<organism evidence="3 4">
    <name type="scientific">Oceaniradius stylonematis</name>
    <dbReference type="NCBI Taxonomy" id="2184161"/>
    <lineage>
        <taxon>Bacteria</taxon>
        <taxon>Pseudomonadati</taxon>
        <taxon>Pseudomonadota</taxon>
        <taxon>Alphaproteobacteria</taxon>
        <taxon>Hyphomicrobiales</taxon>
        <taxon>Ahrensiaceae</taxon>
        <taxon>Oceaniradius</taxon>
    </lineage>
</organism>
<feature type="chain" id="PRO_5017353532" evidence="2">
    <location>
        <begin position="18"/>
        <end position="99"/>
    </location>
</feature>
<feature type="signal peptide" evidence="2">
    <location>
        <begin position="1"/>
        <end position="17"/>
    </location>
</feature>
<accession>A0A3A8ABL1</accession>
<comment type="caution">
    <text evidence="3">The sequence shown here is derived from an EMBL/GenBank/DDBJ whole genome shotgun (WGS) entry which is preliminary data.</text>
</comment>
<keyword evidence="1" id="KW-0472">Membrane</keyword>
<feature type="transmembrane region" description="Helical" evidence="1">
    <location>
        <begin position="62"/>
        <end position="85"/>
    </location>
</feature>
<keyword evidence="2" id="KW-0732">Signal</keyword>
<dbReference type="Proteomes" id="UP000246132">
    <property type="component" value="Unassembled WGS sequence"/>
</dbReference>
<keyword evidence="1" id="KW-1133">Transmembrane helix</keyword>
<name>A0A3A8ABL1_9HYPH</name>
<keyword evidence="4" id="KW-1185">Reference proteome</keyword>